<feature type="region of interest" description="Disordered" evidence="1">
    <location>
        <begin position="1"/>
        <end position="33"/>
    </location>
</feature>
<reference evidence="2" key="1">
    <citation type="journal article" date="2015" name="Nature">
        <title>Complex archaea that bridge the gap between prokaryotes and eukaryotes.</title>
        <authorList>
            <person name="Spang A."/>
            <person name="Saw J.H."/>
            <person name="Jorgensen S.L."/>
            <person name="Zaremba-Niedzwiedzka K."/>
            <person name="Martijn J."/>
            <person name="Lind A.E."/>
            <person name="van Eijk R."/>
            <person name="Schleper C."/>
            <person name="Guy L."/>
            <person name="Ettema T.J."/>
        </authorList>
    </citation>
    <scope>NUCLEOTIDE SEQUENCE</scope>
</reference>
<comment type="caution">
    <text evidence="2">The sequence shown here is derived from an EMBL/GenBank/DDBJ whole genome shotgun (WGS) entry which is preliminary data.</text>
</comment>
<feature type="compositionally biased region" description="Basic and acidic residues" evidence="1">
    <location>
        <begin position="21"/>
        <end position="33"/>
    </location>
</feature>
<organism evidence="2">
    <name type="scientific">marine sediment metagenome</name>
    <dbReference type="NCBI Taxonomy" id="412755"/>
    <lineage>
        <taxon>unclassified sequences</taxon>
        <taxon>metagenomes</taxon>
        <taxon>ecological metagenomes</taxon>
    </lineage>
</organism>
<feature type="compositionally biased region" description="Basic residues" evidence="1">
    <location>
        <begin position="1"/>
        <end position="20"/>
    </location>
</feature>
<name>A0A0F9LHT7_9ZZZZ</name>
<proteinExistence type="predicted"/>
<gene>
    <name evidence="2" type="ORF">LCGC14_1197760</name>
</gene>
<protein>
    <submittedName>
        <fullName evidence="2">Uncharacterized protein</fullName>
    </submittedName>
</protein>
<evidence type="ECO:0000256" key="1">
    <source>
        <dbReference type="SAM" id="MobiDB-lite"/>
    </source>
</evidence>
<dbReference type="AlphaFoldDB" id="A0A0F9LHT7"/>
<dbReference type="EMBL" id="LAZR01006132">
    <property type="protein sequence ID" value="KKM94494.1"/>
    <property type="molecule type" value="Genomic_DNA"/>
</dbReference>
<evidence type="ECO:0000313" key="2">
    <source>
        <dbReference type="EMBL" id="KKM94494.1"/>
    </source>
</evidence>
<sequence>MAVIKKKAKAKRKHKRPHGTRSREKGNEGERDVANALKKEWPVLCEHARRGLQDRDGIEACDVEGVPGMWVESKKEVQNNVRKTLRQMAEKCQDGRIPFAVIKDDGKPPFVVMPFESLVRILNEASFAETQDAMIRLRPEPNNPGAESP</sequence>
<accession>A0A0F9LHT7</accession>